<feature type="compositionally biased region" description="Low complexity" evidence="4">
    <location>
        <begin position="244"/>
        <end position="268"/>
    </location>
</feature>
<feature type="region of interest" description="Disordered" evidence="4">
    <location>
        <begin position="991"/>
        <end position="1132"/>
    </location>
</feature>
<feature type="region of interest" description="Disordered" evidence="4">
    <location>
        <begin position="374"/>
        <end position="946"/>
    </location>
</feature>
<feature type="compositionally biased region" description="Basic and acidic residues" evidence="4">
    <location>
        <begin position="525"/>
        <end position="537"/>
    </location>
</feature>
<dbReference type="CDD" id="cd15517">
    <property type="entry name" value="PHD_TCF19_like"/>
    <property type="match status" value="1"/>
</dbReference>
<accession>A0AAD2FJ45</accession>
<evidence type="ECO:0000313" key="7">
    <source>
        <dbReference type="Proteomes" id="UP001295423"/>
    </source>
</evidence>
<dbReference type="EMBL" id="CAKOGP040001224">
    <property type="protein sequence ID" value="CAJ1944433.1"/>
    <property type="molecule type" value="Genomic_DNA"/>
</dbReference>
<feature type="domain" description="CW-type" evidence="5">
    <location>
        <begin position="1133"/>
        <end position="1186"/>
    </location>
</feature>
<feature type="compositionally biased region" description="Basic residues" evidence="4">
    <location>
        <begin position="995"/>
        <end position="1005"/>
    </location>
</feature>
<gene>
    <name evidence="6" type="ORF">CYCCA115_LOCUS8885</name>
</gene>
<evidence type="ECO:0000259" key="5">
    <source>
        <dbReference type="PROSITE" id="PS51050"/>
    </source>
</evidence>
<feature type="compositionally biased region" description="Basic and acidic residues" evidence="4">
    <location>
        <begin position="478"/>
        <end position="499"/>
    </location>
</feature>
<dbReference type="PROSITE" id="PS51050">
    <property type="entry name" value="ZF_CW"/>
    <property type="match status" value="2"/>
</dbReference>
<comment type="caution">
    <text evidence="6">The sequence shown here is derived from an EMBL/GenBank/DDBJ whole genome shotgun (WGS) entry which is preliminary data.</text>
</comment>
<feature type="compositionally biased region" description="Basic and acidic residues" evidence="4">
    <location>
        <begin position="269"/>
        <end position="278"/>
    </location>
</feature>
<feature type="compositionally biased region" description="Acidic residues" evidence="4">
    <location>
        <begin position="383"/>
        <end position="393"/>
    </location>
</feature>
<feature type="compositionally biased region" description="Polar residues" evidence="4">
    <location>
        <begin position="279"/>
        <end position="290"/>
    </location>
</feature>
<keyword evidence="7" id="KW-1185">Reference proteome</keyword>
<name>A0AAD2FJ45_9STRA</name>
<feature type="compositionally biased region" description="Polar residues" evidence="4">
    <location>
        <begin position="741"/>
        <end position="751"/>
    </location>
</feature>
<feature type="compositionally biased region" description="Polar residues" evidence="4">
    <location>
        <begin position="163"/>
        <end position="173"/>
    </location>
</feature>
<feature type="compositionally biased region" description="Basic and acidic residues" evidence="4">
    <location>
        <begin position="1084"/>
        <end position="1095"/>
    </location>
</feature>
<feature type="compositionally biased region" description="Basic and acidic residues" evidence="4">
    <location>
        <begin position="309"/>
        <end position="321"/>
    </location>
</feature>
<dbReference type="Gene3D" id="2.30.30.140">
    <property type="match status" value="1"/>
</dbReference>
<feature type="compositionally biased region" description="Basic and acidic residues" evidence="4">
    <location>
        <begin position="584"/>
        <end position="647"/>
    </location>
</feature>
<organism evidence="6 7">
    <name type="scientific">Cylindrotheca closterium</name>
    <dbReference type="NCBI Taxonomy" id="2856"/>
    <lineage>
        <taxon>Eukaryota</taxon>
        <taxon>Sar</taxon>
        <taxon>Stramenopiles</taxon>
        <taxon>Ochrophyta</taxon>
        <taxon>Bacillariophyta</taxon>
        <taxon>Bacillariophyceae</taxon>
        <taxon>Bacillariophycidae</taxon>
        <taxon>Bacillariales</taxon>
        <taxon>Bacillariaceae</taxon>
        <taxon>Cylindrotheca</taxon>
    </lineage>
</organism>
<feature type="compositionally biased region" description="Basic and acidic residues" evidence="4">
    <location>
        <begin position="31"/>
        <end position="46"/>
    </location>
</feature>
<dbReference type="InterPro" id="IPR011124">
    <property type="entry name" value="Znf_CW"/>
</dbReference>
<feature type="compositionally biased region" description="Basic and acidic residues" evidence="4">
    <location>
        <begin position="660"/>
        <end position="671"/>
    </location>
</feature>
<feature type="compositionally biased region" description="Basic residues" evidence="4">
    <location>
        <begin position="698"/>
        <end position="709"/>
    </location>
</feature>
<feature type="compositionally biased region" description="Basic and acidic residues" evidence="4">
    <location>
        <begin position="888"/>
        <end position="919"/>
    </location>
</feature>
<feature type="compositionally biased region" description="Basic and acidic residues" evidence="4">
    <location>
        <begin position="131"/>
        <end position="140"/>
    </location>
</feature>
<dbReference type="PANTHER" id="PTHR46524:SF7">
    <property type="entry name" value="CW-TYPE ZINC FINGER"/>
    <property type="match status" value="1"/>
</dbReference>
<evidence type="ECO:0000256" key="3">
    <source>
        <dbReference type="ARBA" id="ARBA00022833"/>
    </source>
</evidence>
<keyword evidence="1" id="KW-0479">Metal-binding</keyword>
<dbReference type="Proteomes" id="UP001295423">
    <property type="component" value="Unassembled WGS sequence"/>
</dbReference>
<dbReference type="GO" id="GO:0008270">
    <property type="term" value="F:zinc ion binding"/>
    <property type="evidence" value="ECO:0007669"/>
    <property type="project" value="UniProtKB-KW"/>
</dbReference>
<feature type="compositionally biased region" description="Basic residues" evidence="4">
    <location>
        <begin position="188"/>
        <end position="199"/>
    </location>
</feature>
<protein>
    <recommendedName>
        <fullName evidence="5">CW-type domain-containing protein</fullName>
    </recommendedName>
</protein>
<keyword evidence="3" id="KW-0862">Zinc</keyword>
<feature type="compositionally biased region" description="Basic and acidic residues" evidence="4">
    <location>
        <begin position="552"/>
        <end position="571"/>
    </location>
</feature>
<sequence>MSSLRLALKQSLQETGHLLPKEKKKRGAKTRNKDKLSSSSSKDHSSQPRKRGRPPKRPSRTEGDADKAEKGPHDEEGEENEAGFSSENEFSYDSEEESGSEENDSEEEEEEDEDDHEDEEDDITAAVVAESQDKQLDNDPRGNNNNNNNNGEPTMSERDTNDHLTTTKHNSSSTKEDEEMDSEEERRRRQRKLLKKKIKNSAANKIQSQWKKRQGRPSSALSETEEEERKSSKTIEEETETAPSKSAAAEDTTATANSSSNSNSNSNSKESEESEIKGNKQSSADTNETAAPTVEKKKRNSGTVPPPTHDVREWSQRLTEKKSRKNICKGMRVKVRFATKVRREGKIVKKRKWYGGRVSNVTPDGSKIKIKYDDGTSEISQFPDDDVVVDDTDNGQHSQAASASVHRFLPRQARSPTPTPTPTPTPAVVEEKEEEKKEVEEKVEEKEEEKPKEEVVKEDMPTEDSPKDDAPEEEVPKEEEAAKPTESSTAKEKEDDKVAEQIPVEKPQEEKEAQEGEEKEEEETPKEVEKDDTKMEEAPEAPEIKAPTPIPEESKPVPETTKPEADEEKPRSSPATTVDAAAAKPEKETIDPAKPVDHAEAMDTDEPTPKEAKPEAPKEEVAEMKQQEEKPSRSNSQKEEEKLEAKPSKPTLTIRISKAKVLENEKLEKHQGTPMQHKANGSQSSDEELDLDTPVTARKVKSLKVKRKRLSDETSPGGSRHKKRKAEVEEPTPPQDKSTEKTSGAATATEMSNEKPPKSPKKSSMVITIPLKQAQAGDEIPQVPSLTKPRKRKDSPAARGSGRKSPSPKSDSPQPMSQDLGKNGDETTMVRPVSQKAVKADGVESADLEMSTAEQTTKAELGSKGSAFGKKAKANADATTKESLPQTKDTEKAPKAGRKAAQEAKEKMGPKQQDKELAAKKKKKRRRKNGSDEEESDDDERQWVQCDKCQKWRILPSRVEASSLPEVWQCSMNDWDPKHSDCSVAEQTFKQIQKERRRAKKRAKQQRLEQAALEANPADSNHDPKVRGGKSSQNSPKPTRHVLKTGKNSDSESKRASPIPSAGNTSVESGLDSKAEKRGRKGKKDKDKDESKQVEVQRAVAAEEVTPKKPGRKRGRPARNVSVETPRSNATKDDENVEWVQCEKCEKWRKLPPYMAADELPDKWYCSLNTWNEASASCEAAEDKADAHHQEVGVFGNVPQGHVGKYSYRSMIYGSGRKYNRPMSEKARAAESLYQRPQVEDGIPQTSVMYAKSSMFVPRMSNFQKTQVVEKKTTSILDVLAESDLWAELQGVGHAMQLLSNNFSGDPYPAFVTYESLPESIKEQMRKVVLQVLGVYVLSGDELVEEALRFPWESLSGSLSQIRAFINADIVINTLLSLVRDGEVEMTCFKDMSVPMTEWVPRYRRVVRSSPKNLENHGSLKTSKCMKISKPWKQMDDSEGWITGGQ</sequence>
<evidence type="ECO:0000256" key="2">
    <source>
        <dbReference type="ARBA" id="ARBA00022771"/>
    </source>
</evidence>
<feature type="compositionally biased region" description="Basic and acidic residues" evidence="4">
    <location>
        <begin position="227"/>
        <end position="236"/>
    </location>
</feature>
<evidence type="ECO:0000256" key="4">
    <source>
        <dbReference type="SAM" id="MobiDB-lite"/>
    </source>
</evidence>
<dbReference type="InterPro" id="IPR055300">
    <property type="entry name" value="CWZF3/5/7"/>
</dbReference>
<dbReference type="PANTHER" id="PTHR46524">
    <property type="entry name" value="CW-TYPE ZINC FINGER"/>
    <property type="match status" value="1"/>
</dbReference>
<dbReference type="Pfam" id="PF07496">
    <property type="entry name" value="zf-CW"/>
    <property type="match status" value="2"/>
</dbReference>
<feature type="compositionally biased region" description="Basic and acidic residues" evidence="4">
    <location>
        <begin position="434"/>
        <end position="469"/>
    </location>
</feature>
<feature type="compositionally biased region" description="Basic residues" evidence="4">
    <location>
        <begin position="47"/>
        <end position="58"/>
    </location>
</feature>
<feature type="domain" description="CW-type" evidence="5">
    <location>
        <begin position="937"/>
        <end position="990"/>
    </location>
</feature>
<feature type="compositionally biased region" description="Basic and acidic residues" evidence="4">
    <location>
        <begin position="506"/>
        <end position="516"/>
    </location>
</feature>
<proteinExistence type="predicted"/>
<dbReference type="Gene3D" id="3.30.40.100">
    <property type="match status" value="2"/>
</dbReference>
<feature type="compositionally biased region" description="Acidic residues" evidence="4">
    <location>
        <begin position="90"/>
        <end position="123"/>
    </location>
</feature>
<feature type="region of interest" description="Disordered" evidence="4">
    <location>
        <begin position="1"/>
        <end position="326"/>
    </location>
</feature>
<feature type="compositionally biased region" description="Basic and acidic residues" evidence="4">
    <location>
        <begin position="59"/>
        <end position="74"/>
    </location>
</feature>
<feature type="compositionally biased region" description="Low complexity" evidence="4">
    <location>
        <begin position="799"/>
        <end position="819"/>
    </location>
</feature>
<evidence type="ECO:0000313" key="6">
    <source>
        <dbReference type="EMBL" id="CAJ1944433.1"/>
    </source>
</evidence>
<reference evidence="6" key="1">
    <citation type="submission" date="2023-08" db="EMBL/GenBank/DDBJ databases">
        <authorList>
            <person name="Audoor S."/>
            <person name="Bilcke G."/>
        </authorList>
    </citation>
    <scope>NUCLEOTIDE SEQUENCE</scope>
</reference>
<keyword evidence="2" id="KW-0863">Zinc-finger</keyword>
<evidence type="ECO:0000256" key="1">
    <source>
        <dbReference type="ARBA" id="ARBA00022723"/>
    </source>
</evidence>